<accession>A0A0C3WCY6</accession>
<dbReference type="EnsemblPlants" id="AES81487">
    <property type="protein sequence ID" value="AES81487"/>
    <property type="gene ID" value="MTR_7g093310"/>
</dbReference>
<evidence type="ECO:0000256" key="1">
    <source>
        <dbReference type="ARBA" id="ARBA00000900"/>
    </source>
</evidence>
<dbReference type="PANTHER" id="PTHR14155">
    <property type="entry name" value="RING FINGER DOMAIN-CONTAINING"/>
    <property type="match status" value="1"/>
</dbReference>
<dbReference type="STRING" id="3880.G7KVE5"/>
<evidence type="ECO:0000256" key="4">
    <source>
        <dbReference type="ARBA" id="ARBA00022771"/>
    </source>
</evidence>
<organism evidence="10 12">
    <name type="scientific">Medicago truncatula</name>
    <name type="common">Barrel medic</name>
    <name type="synonym">Medicago tribuloides</name>
    <dbReference type="NCBI Taxonomy" id="3880"/>
    <lineage>
        <taxon>Eukaryota</taxon>
        <taxon>Viridiplantae</taxon>
        <taxon>Streptophyta</taxon>
        <taxon>Embryophyta</taxon>
        <taxon>Tracheophyta</taxon>
        <taxon>Spermatophyta</taxon>
        <taxon>Magnoliopsida</taxon>
        <taxon>eudicotyledons</taxon>
        <taxon>Gunneridae</taxon>
        <taxon>Pentapetalae</taxon>
        <taxon>rosids</taxon>
        <taxon>fabids</taxon>
        <taxon>Fabales</taxon>
        <taxon>Fabaceae</taxon>
        <taxon>Papilionoideae</taxon>
        <taxon>50 kb inversion clade</taxon>
        <taxon>NPAAA clade</taxon>
        <taxon>Hologalegina</taxon>
        <taxon>IRL clade</taxon>
        <taxon>Trifolieae</taxon>
        <taxon>Medicago</taxon>
    </lineage>
</organism>
<reference evidence="10 12" key="2">
    <citation type="journal article" date="2014" name="BMC Genomics">
        <title>An improved genome release (version Mt4.0) for the model legume Medicago truncatula.</title>
        <authorList>
            <person name="Tang H."/>
            <person name="Krishnakumar V."/>
            <person name="Bidwell S."/>
            <person name="Rosen B."/>
            <person name="Chan A."/>
            <person name="Zhou S."/>
            <person name="Gentzbittel L."/>
            <person name="Childs K.L."/>
            <person name="Yandell M."/>
            <person name="Gundlach H."/>
            <person name="Mayer K.F."/>
            <person name="Schwartz D.C."/>
            <person name="Town C.D."/>
        </authorList>
    </citation>
    <scope>GENOME REANNOTATION</scope>
    <source>
        <strain evidence="11 12">cv. Jemalong A17</strain>
    </source>
</reference>
<comment type="catalytic activity">
    <reaction evidence="1">
        <text>S-ubiquitinyl-[E2 ubiquitin-conjugating enzyme]-L-cysteine + [acceptor protein]-L-lysine = [E2 ubiquitin-conjugating enzyme]-L-cysteine + N(6)-ubiquitinyl-[acceptor protein]-L-lysine.</text>
        <dbReference type="EC" id="2.3.2.27"/>
    </reaction>
</comment>
<dbReference type="Proteomes" id="UP000002051">
    <property type="component" value="Unassembled WGS sequence"/>
</dbReference>
<reference evidence="10 12" key="1">
    <citation type="journal article" date="2011" name="Nature">
        <title>The Medicago genome provides insight into the evolution of rhizobial symbioses.</title>
        <authorList>
            <person name="Young N.D."/>
            <person name="Debelle F."/>
            <person name="Oldroyd G.E."/>
            <person name="Geurts R."/>
            <person name="Cannon S.B."/>
            <person name="Udvardi M.K."/>
            <person name="Benedito V.A."/>
            <person name="Mayer K.F."/>
            <person name="Gouzy J."/>
            <person name="Schoof H."/>
            <person name="Van de Peer Y."/>
            <person name="Proost S."/>
            <person name="Cook D.R."/>
            <person name="Meyers B.C."/>
            <person name="Spannagl M."/>
            <person name="Cheung F."/>
            <person name="De Mita S."/>
            <person name="Krishnakumar V."/>
            <person name="Gundlach H."/>
            <person name="Zhou S."/>
            <person name="Mudge J."/>
            <person name="Bharti A.K."/>
            <person name="Murray J.D."/>
            <person name="Naoumkina M.A."/>
            <person name="Rosen B."/>
            <person name="Silverstein K.A."/>
            <person name="Tang H."/>
            <person name="Rombauts S."/>
            <person name="Zhao P.X."/>
            <person name="Zhou P."/>
            <person name="Barbe V."/>
            <person name="Bardou P."/>
            <person name="Bechner M."/>
            <person name="Bellec A."/>
            <person name="Berger A."/>
            <person name="Berges H."/>
            <person name="Bidwell S."/>
            <person name="Bisseling T."/>
            <person name="Choisne N."/>
            <person name="Couloux A."/>
            <person name="Denny R."/>
            <person name="Deshpande S."/>
            <person name="Dai X."/>
            <person name="Doyle J.J."/>
            <person name="Dudez A.M."/>
            <person name="Farmer A.D."/>
            <person name="Fouteau S."/>
            <person name="Franken C."/>
            <person name="Gibelin C."/>
            <person name="Gish J."/>
            <person name="Goldstein S."/>
            <person name="Gonzalez A.J."/>
            <person name="Green P.J."/>
            <person name="Hallab A."/>
            <person name="Hartog M."/>
            <person name="Hua A."/>
            <person name="Humphray S.J."/>
            <person name="Jeong D.H."/>
            <person name="Jing Y."/>
            <person name="Jocker A."/>
            <person name="Kenton S.M."/>
            <person name="Kim D.J."/>
            <person name="Klee K."/>
            <person name="Lai H."/>
            <person name="Lang C."/>
            <person name="Lin S."/>
            <person name="Macmil S.L."/>
            <person name="Magdelenat G."/>
            <person name="Matthews L."/>
            <person name="McCorrison J."/>
            <person name="Monaghan E.L."/>
            <person name="Mun J.H."/>
            <person name="Najar F.Z."/>
            <person name="Nicholson C."/>
            <person name="Noirot C."/>
            <person name="O'Bleness M."/>
            <person name="Paule C.R."/>
            <person name="Poulain J."/>
            <person name="Prion F."/>
            <person name="Qin B."/>
            <person name="Qu C."/>
            <person name="Retzel E.F."/>
            <person name="Riddle C."/>
            <person name="Sallet E."/>
            <person name="Samain S."/>
            <person name="Samson N."/>
            <person name="Sanders I."/>
            <person name="Saurat O."/>
            <person name="Scarpelli C."/>
            <person name="Schiex T."/>
            <person name="Segurens B."/>
            <person name="Severin A.J."/>
            <person name="Sherrier D.J."/>
            <person name="Shi R."/>
            <person name="Sims S."/>
            <person name="Singer S.R."/>
            <person name="Sinharoy S."/>
            <person name="Sterck L."/>
            <person name="Viollet A."/>
            <person name="Wang B.B."/>
            <person name="Wang K."/>
            <person name="Wang M."/>
            <person name="Wang X."/>
            <person name="Warfsmann J."/>
            <person name="Weissenbach J."/>
            <person name="White D.D."/>
            <person name="White J.D."/>
            <person name="Wiley G.B."/>
            <person name="Wincker P."/>
            <person name="Xing Y."/>
            <person name="Yang L."/>
            <person name="Yao Z."/>
            <person name="Ying F."/>
            <person name="Zhai J."/>
            <person name="Zhou L."/>
            <person name="Zuber A."/>
            <person name="Denarie J."/>
            <person name="Dixon R.A."/>
            <person name="May G.D."/>
            <person name="Schwartz D.C."/>
            <person name="Rogers J."/>
            <person name="Quetier F."/>
            <person name="Town C.D."/>
            <person name="Roe B.A."/>
        </authorList>
    </citation>
    <scope>NUCLEOTIDE SEQUENCE [LARGE SCALE GENOMIC DNA]</scope>
    <source>
        <strain evidence="10">A17</strain>
        <strain evidence="11 12">cv. Jemalong A17</strain>
    </source>
</reference>
<evidence type="ECO:0000256" key="5">
    <source>
        <dbReference type="ARBA" id="ARBA00022786"/>
    </source>
</evidence>
<dbReference type="PANTHER" id="PTHR14155:SF627">
    <property type="entry name" value="OS06G0192800 PROTEIN"/>
    <property type="match status" value="1"/>
</dbReference>
<feature type="domain" description="RING-type" evidence="9">
    <location>
        <begin position="86"/>
        <end position="135"/>
    </location>
</feature>
<dbReference type="AlphaFoldDB" id="G7KVE5"/>
<evidence type="ECO:0000256" key="7">
    <source>
        <dbReference type="ARBA" id="ARBA00024209"/>
    </source>
</evidence>
<protein>
    <recommendedName>
        <fullName evidence="2">RING-type E3 ubiquitin transferase</fullName>
        <ecNumber evidence="2">2.3.2.27</ecNumber>
    </recommendedName>
</protein>
<accession>G7KVE5</accession>
<evidence type="ECO:0000256" key="8">
    <source>
        <dbReference type="PROSITE-ProRule" id="PRU00175"/>
    </source>
</evidence>
<dbReference type="HOGENOM" id="CLU_145672_0_0_1"/>
<dbReference type="PROSITE" id="PS50089">
    <property type="entry name" value="ZF_RING_2"/>
    <property type="match status" value="1"/>
</dbReference>
<keyword evidence="5" id="KW-0833">Ubl conjugation pathway</keyword>
<dbReference type="EMBL" id="CM001223">
    <property type="protein sequence ID" value="AES81487.2"/>
    <property type="molecule type" value="Genomic_DNA"/>
</dbReference>
<keyword evidence="4 8" id="KW-0863">Zinc-finger</keyword>
<keyword evidence="6" id="KW-0862">Zinc</keyword>
<comment type="similarity">
    <text evidence="7">Belongs to the RING-type zinc finger family. ATL subfamily.</text>
</comment>
<dbReference type="Pfam" id="PF13639">
    <property type="entry name" value="zf-RING_2"/>
    <property type="match status" value="1"/>
</dbReference>
<dbReference type="InterPro" id="IPR001841">
    <property type="entry name" value="Znf_RING"/>
</dbReference>
<dbReference type="GO" id="GO:0061630">
    <property type="term" value="F:ubiquitin protein ligase activity"/>
    <property type="evidence" value="ECO:0000318"/>
    <property type="project" value="GO_Central"/>
</dbReference>
<evidence type="ECO:0000256" key="2">
    <source>
        <dbReference type="ARBA" id="ARBA00012483"/>
    </source>
</evidence>
<dbReference type="InterPro" id="IPR053238">
    <property type="entry name" value="RING-H2_zinc_finger"/>
</dbReference>
<dbReference type="PaxDb" id="3880-AES81487"/>
<dbReference type="EC" id="2.3.2.27" evidence="2"/>
<evidence type="ECO:0000313" key="12">
    <source>
        <dbReference type="Proteomes" id="UP000002051"/>
    </source>
</evidence>
<evidence type="ECO:0000313" key="11">
    <source>
        <dbReference type="EnsemblPlants" id="AES81487"/>
    </source>
</evidence>
<evidence type="ECO:0000313" key="10">
    <source>
        <dbReference type="EMBL" id="AES81487.2"/>
    </source>
</evidence>
<evidence type="ECO:0000259" key="9">
    <source>
        <dbReference type="PROSITE" id="PS50089"/>
    </source>
</evidence>
<gene>
    <name evidence="10" type="ordered locus">MTR_7g093310</name>
</gene>
<evidence type="ECO:0000256" key="3">
    <source>
        <dbReference type="ARBA" id="ARBA00022723"/>
    </source>
</evidence>
<proteinExistence type="inferred from homology"/>
<dbReference type="SUPFAM" id="SSF57850">
    <property type="entry name" value="RING/U-box"/>
    <property type="match status" value="1"/>
</dbReference>
<dbReference type="Gene3D" id="3.30.40.10">
    <property type="entry name" value="Zinc/RING finger domain, C3HC4 (zinc finger)"/>
    <property type="match status" value="1"/>
</dbReference>
<dbReference type="InterPro" id="IPR013083">
    <property type="entry name" value="Znf_RING/FYVE/PHD"/>
</dbReference>
<reference evidence="11" key="3">
    <citation type="submission" date="2015-04" db="UniProtKB">
        <authorList>
            <consortium name="EnsemblPlants"/>
        </authorList>
    </citation>
    <scope>IDENTIFICATION</scope>
    <source>
        <strain evidence="11">cv. Jemalong A17</strain>
    </source>
</reference>
<keyword evidence="12" id="KW-1185">Reference proteome</keyword>
<dbReference type="GO" id="GO:0008270">
    <property type="term" value="F:zinc ion binding"/>
    <property type="evidence" value="ECO:0007669"/>
    <property type="project" value="UniProtKB-KW"/>
</dbReference>
<evidence type="ECO:0000256" key="6">
    <source>
        <dbReference type="ARBA" id="ARBA00022833"/>
    </source>
</evidence>
<sequence length="140" mass="15995">MKQIPLIPCDILCNCDEISLDKDANILYMTIYPDILKQILPDIGKHAKEIVANNDEDDDAVKAVLVLDDLKKVGMDHSSCYSRDQCSICLEELFNGPESECVMTKCLHVFHEECIFQWLKRFSSHQSSLLCPLCRNNVIF</sequence>
<keyword evidence="3" id="KW-0479">Metal-binding</keyword>
<dbReference type="SMART" id="SM00184">
    <property type="entry name" value="RING"/>
    <property type="match status" value="1"/>
</dbReference>
<name>G7KVE5_MEDTR</name>